<dbReference type="Proteomes" id="UP000324832">
    <property type="component" value="Unassembled WGS sequence"/>
</dbReference>
<sequence>MPSVVTDRPRDCTACRIVGAVGLLGIGGYLANVAWKNKTFAGKLVISTLSLTFCSLAVSRYKQEFPFEKKEEKS</sequence>
<dbReference type="AlphaFoldDB" id="A0A5E4QN16"/>
<organism evidence="3 4">
    <name type="scientific">Leptidea sinapis</name>
    <dbReference type="NCBI Taxonomy" id="189913"/>
    <lineage>
        <taxon>Eukaryota</taxon>
        <taxon>Metazoa</taxon>
        <taxon>Ecdysozoa</taxon>
        <taxon>Arthropoda</taxon>
        <taxon>Hexapoda</taxon>
        <taxon>Insecta</taxon>
        <taxon>Pterygota</taxon>
        <taxon>Neoptera</taxon>
        <taxon>Endopterygota</taxon>
        <taxon>Lepidoptera</taxon>
        <taxon>Glossata</taxon>
        <taxon>Ditrysia</taxon>
        <taxon>Papilionoidea</taxon>
        <taxon>Pieridae</taxon>
        <taxon>Dismorphiinae</taxon>
        <taxon>Leptidea</taxon>
    </lineage>
</organism>
<evidence type="ECO:0000313" key="3">
    <source>
        <dbReference type="EMBL" id="VVC99060.1"/>
    </source>
</evidence>
<dbReference type="EMBL" id="FZQP02003934">
    <property type="protein sequence ID" value="VVC99060.1"/>
    <property type="molecule type" value="Genomic_DNA"/>
</dbReference>
<protein>
    <recommendedName>
        <fullName evidence="2">Distal membrane-arm assembly complex protein 1-like domain-containing protein</fullName>
    </recommendedName>
</protein>
<feature type="domain" description="Distal membrane-arm assembly complex protein 1-like" evidence="2">
    <location>
        <begin position="11"/>
        <end position="55"/>
    </location>
</feature>
<feature type="transmembrane region" description="Helical" evidence="1">
    <location>
        <begin position="12"/>
        <end position="34"/>
    </location>
</feature>
<keyword evidence="1" id="KW-1133">Transmembrane helix</keyword>
<evidence type="ECO:0000313" key="4">
    <source>
        <dbReference type="Proteomes" id="UP000324832"/>
    </source>
</evidence>
<keyword evidence="1" id="KW-0472">Membrane</keyword>
<dbReference type="Pfam" id="PF15055">
    <property type="entry name" value="DMAC1_Dmo2"/>
    <property type="match status" value="1"/>
</dbReference>
<proteinExistence type="predicted"/>
<evidence type="ECO:0000256" key="1">
    <source>
        <dbReference type="SAM" id="Phobius"/>
    </source>
</evidence>
<keyword evidence="4" id="KW-1185">Reference proteome</keyword>
<accession>A0A5E4QN16</accession>
<gene>
    <name evidence="3" type="ORF">LSINAPIS_LOCUS10005</name>
</gene>
<evidence type="ECO:0000259" key="2">
    <source>
        <dbReference type="Pfam" id="PF15055"/>
    </source>
</evidence>
<dbReference type="InterPro" id="IPR028036">
    <property type="entry name" value="DMAC1-like_dom"/>
</dbReference>
<keyword evidence="1" id="KW-0812">Transmembrane</keyword>
<feature type="transmembrane region" description="Helical" evidence="1">
    <location>
        <begin position="40"/>
        <end position="59"/>
    </location>
</feature>
<name>A0A5E4QN16_9NEOP</name>
<reference evidence="3 4" key="1">
    <citation type="submission" date="2017-07" db="EMBL/GenBank/DDBJ databases">
        <authorList>
            <person name="Talla V."/>
            <person name="Backstrom N."/>
        </authorList>
    </citation>
    <scope>NUCLEOTIDE SEQUENCE [LARGE SCALE GENOMIC DNA]</scope>
</reference>